<dbReference type="InterPro" id="IPR006262">
    <property type="entry name" value="Cyt_deam_tetra"/>
</dbReference>
<feature type="domain" description="CMP/dCMP-type deaminase" evidence="16">
    <location>
        <begin position="20"/>
        <end position="143"/>
    </location>
</feature>
<dbReference type="InterPro" id="IPR016192">
    <property type="entry name" value="APOBEC/CMP_deaminase_Zn-bd"/>
</dbReference>
<sequence>MTEKTIETKVSILSFNELNSAQKTLIDKAKEQVAKAYAPYSNFHVGAAVELENGEIFAGSNQENSAYPSGLCAERVAMFYANAQFPDVAVKTIAIAAFTNGKFLPEPITPCGSCRQVLLESEMRFDKNITVLLYGTNNIFQLENIRQLLPLCFEKSSLNG</sequence>
<dbReference type="GO" id="GO:0042802">
    <property type="term" value="F:identical protein binding"/>
    <property type="evidence" value="ECO:0007669"/>
    <property type="project" value="UniProtKB-ARBA"/>
</dbReference>
<dbReference type="Gene3D" id="3.40.140.10">
    <property type="entry name" value="Cytidine Deaminase, domain 2"/>
    <property type="match status" value="1"/>
</dbReference>
<keyword evidence="6 14" id="KW-0479">Metal-binding</keyword>
<dbReference type="PANTHER" id="PTHR11644">
    <property type="entry name" value="CYTIDINE DEAMINASE"/>
    <property type="match status" value="1"/>
</dbReference>
<feature type="binding site" evidence="13">
    <location>
        <begin position="61"/>
        <end position="67"/>
    </location>
    <ligand>
        <name>substrate</name>
    </ligand>
</feature>
<dbReference type="GO" id="GO:0072527">
    <property type="term" value="P:pyrimidine-containing compound metabolic process"/>
    <property type="evidence" value="ECO:0007669"/>
    <property type="project" value="UniProtKB-ARBA"/>
</dbReference>
<dbReference type="RefSeq" id="WP_013444505.1">
    <property type="nucleotide sequence ID" value="NC_014734.1"/>
</dbReference>
<dbReference type="InterPro" id="IPR050202">
    <property type="entry name" value="Cyt/Deoxycyt_deaminase"/>
</dbReference>
<dbReference type="AlphaFoldDB" id="E4T342"/>
<evidence type="ECO:0000256" key="13">
    <source>
        <dbReference type="PIRSR" id="PIRSR606262-2"/>
    </source>
</evidence>
<evidence type="ECO:0000256" key="8">
    <source>
        <dbReference type="ARBA" id="ARBA00022833"/>
    </source>
</evidence>
<dbReference type="PROSITE" id="PS51747">
    <property type="entry name" value="CYT_DCMP_DEAMINASES_2"/>
    <property type="match status" value="1"/>
</dbReference>
<keyword evidence="18" id="KW-1185">Reference proteome</keyword>
<dbReference type="GO" id="GO:0005829">
    <property type="term" value="C:cytosol"/>
    <property type="evidence" value="ECO:0007669"/>
    <property type="project" value="TreeGrafter"/>
</dbReference>
<dbReference type="Pfam" id="PF00383">
    <property type="entry name" value="dCMP_cyt_deam_1"/>
    <property type="match status" value="1"/>
</dbReference>
<dbReference type="GO" id="GO:0004126">
    <property type="term" value="F:cytidine deaminase activity"/>
    <property type="evidence" value="ECO:0007669"/>
    <property type="project" value="UniProtKB-UniRule"/>
</dbReference>
<dbReference type="HOGENOM" id="CLU_097262_1_0_10"/>
<comment type="cofactor">
    <cofactor evidence="1 14 15">
        <name>Zn(2+)</name>
        <dbReference type="ChEBI" id="CHEBI:29105"/>
    </cofactor>
</comment>
<reference key="1">
    <citation type="submission" date="2010-11" db="EMBL/GenBank/DDBJ databases">
        <title>The complete genome of Paludibacter propionicigenes DSM 17365.</title>
        <authorList>
            <consortium name="US DOE Joint Genome Institute (JGI-PGF)"/>
            <person name="Lucas S."/>
            <person name="Copeland A."/>
            <person name="Lapidus A."/>
            <person name="Bruce D."/>
            <person name="Goodwin L."/>
            <person name="Pitluck S."/>
            <person name="Kyrpides N."/>
            <person name="Mavromatis K."/>
            <person name="Ivanova N."/>
            <person name="Munk A.C."/>
            <person name="Brettin T."/>
            <person name="Detter J.C."/>
            <person name="Han C."/>
            <person name="Tapia R."/>
            <person name="Land M."/>
            <person name="Hauser L."/>
            <person name="Markowitz V."/>
            <person name="Cheng J.-F."/>
            <person name="Hugenholtz P."/>
            <person name="Woyke T."/>
            <person name="Wu D."/>
            <person name="Gronow S."/>
            <person name="Wellnitz S."/>
            <person name="Brambilla E."/>
            <person name="Klenk H.-P."/>
            <person name="Eisen J.A."/>
        </authorList>
    </citation>
    <scope>NUCLEOTIDE SEQUENCE</scope>
    <source>
        <strain>WB4</strain>
    </source>
</reference>
<feature type="binding site" evidence="14">
    <location>
        <position position="72"/>
    </location>
    <ligand>
        <name>Zn(2+)</name>
        <dbReference type="ChEBI" id="CHEBI:29105"/>
        <note>catalytic</note>
    </ligand>
</feature>
<evidence type="ECO:0000256" key="14">
    <source>
        <dbReference type="PIRSR" id="PIRSR606262-3"/>
    </source>
</evidence>
<evidence type="ECO:0000256" key="10">
    <source>
        <dbReference type="ARBA" id="ARBA00049252"/>
    </source>
</evidence>
<dbReference type="GO" id="GO:0008270">
    <property type="term" value="F:zinc ion binding"/>
    <property type="evidence" value="ECO:0007669"/>
    <property type="project" value="UniProtKB-UniRule"/>
</dbReference>
<dbReference type="EMBL" id="CP002345">
    <property type="protein sequence ID" value="ADQ79136.1"/>
    <property type="molecule type" value="Genomic_DNA"/>
</dbReference>
<dbReference type="GO" id="GO:0055086">
    <property type="term" value="P:nucleobase-containing small molecule metabolic process"/>
    <property type="evidence" value="ECO:0007669"/>
    <property type="project" value="UniProtKB-ARBA"/>
</dbReference>
<evidence type="ECO:0000256" key="5">
    <source>
        <dbReference type="ARBA" id="ARBA00018266"/>
    </source>
</evidence>
<evidence type="ECO:0000256" key="6">
    <source>
        <dbReference type="ARBA" id="ARBA00022723"/>
    </source>
</evidence>
<organism evidence="17 18">
    <name type="scientific">Paludibacter propionicigenes (strain DSM 17365 / JCM 13257 / WB4)</name>
    <dbReference type="NCBI Taxonomy" id="694427"/>
    <lineage>
        <taxon>Bacteria</taxon>
        <taxon>Pseudomonadati</taxon>
        <taxon>Bacteroidota</taxon>
        <taxon>Bacteroidia</taxon>
        <taxon>Bacteroidales</taxon>
        <taxon>Paludibacteraceae</taxon>
        <taxon>Paludibacter</taxon>
    </lineage>
</organism>
<accession>E4T342</accession>
<gene>
    <name evidence="17" type="ordered locus">Palpr_0986</name>
</gene>
<dbReference type="OrthoDB" id="9795347at2"/>
<feature type="active site" description="Proton donor" evidence="12">
    <location>
        <position position="74"/>
    </location>
</feature>
<dbReference type="PROSITE" id="PS00903">
    <property type="entry name" value="CYT_DCMP_DEAMINASES_1"/>
    <property type="match status" value="1"/>
</dbReference>
<proteinExistence type="inferred from homology"/>
<dbReference type="STRING" id="694427.Palpr_0986"/>
<evidence type="ECO:0000256" key="4">
    <source>
        <dbReference type="ARBA" id="ARBA00012783"/>
    </source>
</evidence>
<feature type="binding site" evidence="14">
    <location>
        <position position="114"/>
    </location>
    <ligand>
        <name>Zn(2+)</name>
        <dbReference type="ChEBI" id="CHEBI:29105"/>
        <note>catalytic</note>
    </ligand>
</feature>
<evidence type="ECO:0000256" key="3">
    <source>
        <dbReference type="ARBA" id="ARBA00006576"/>
    </source>
</evidence>
<comment type="function">
    <text evidence="2 15">This enzyme scavenges exogenous and endogenous cytidine and 2'-deoxycytidine for UMP synthesis.</text>
</comment>
<comment type="catalytic activity">
    <reaction evidence="11 15">
        <text>cytidine + H2O + H(+) = uridine + NH4(+)</text>
        <dbReference type="Rhea" id="RHEA:16069"/>
        <dbReference type="ChEBI" id="CHEBI:15377"/>
        <dbReference type="ChEBI" id="CHEBI:15378"/>
        <dbReference type="ChEBI" id="CHEBI:16704"/>
        <dbReference type="ChEBI" id="CHEBI:17562"/>
        <dbReference type="ChEBI" id="CHEBI:28938"/>
        <dbReference type="EC" id="3.5.4.5"/>
    </reaction>
</comment>
<protein>
    <recommendedName>
        <fullName evidence="5 15">Cytidine deaminase</fullName>
        <ecNumber evidence="4 15">3.5.4.5</ecNumber>
    </recommendedName>
    <alternativeName>
        <fullName evidence="9 15">Cytidine aminohydrolase</fullName>
    </alternativeName>
</protein>
<dbReference type="PANTHER" id="PTHR11644:SF2">
    <property type="entry name" value="CYTIDINE DEAMINASE"/>
    <property type="match status" value="1"/>
</dbReference>
<dbReference type="EC" id="3.5.4.5" evidence="4 15"/>
<dbReference type="NCBIfam" id="NF004064">
    <property type="entry name" value="PRK05578.1"/>
    <property type="match status" value="1"/>
</dbReference>
<dbReference type="eggNOG" id="COG0295">
    <property type="taxonomic scope" value="Bacteria"/>
</dbReference>
<evidence type="ECO:0000256" key="9">
    <source>
        <dbReference type="ARBA" id="ARBA00032005"/>
    </source>
</evidence>
<dbReference type="Proteomes" id="UP000008718">
    <property type="component" value="Chromosome"/>
</dbReference>
<evidence type="ECO:0000313" key="17">
    <source>
        <dbReference type="EMBL" id="ADQ79136.1"/>
    </source>
</evidence>
<dbReference type="SUPFAM" id="SSF53927">
    <property type="entry name" value="Cytidine deaminase-like"/>
    <property type="match status" value="1"/>
</dbReference>
<keyword evidence="8 14" id="KW-0862">Zinc</keyword>
<evidence type="ECO:0000313" key="18">
    <source>
        <dbReference type="Proteomes" id="UP000008718"/>
    </source>
</evidence>
<evidence type="ECO:0000256" key="2">
    <source>
        <dbReference type="ARBA" id="ARBA00003949"/>
    </source>
</evidence>
<evidence type="ECO:0000256" key="11">
    <source>
        <dbReference type="ARBA" id="ARBA00049558"/>
    </source>
</evidence>
<evidence type="ECO:0000256" key="12">
    <source>
        <dbReference type="PIRSR" id="PIRSR606262-1"/>
    </source>
</evidence>
<dbReference type="InterPro" id="IPR016193">
    <property type="entry name" value="Cytidine_deaminase-like"/>
</dbReference>
<dbReference type="InterPro" id="IPR002125">
    <property type="entry name" value="CMP_dCMP_dom"/>
</dbReference>
<evidence type="ECO:0000256" key="7">
    <source>
        <dbReference type="ARBA" id="ARBA00022801"/>
    </source>
</evidence>
<name>E4T342_PALPW</name>
<comment type="similarity">
    <text evidence="3 15">Belongs to the cytidine and deoxycytidylate deaminase family.</text>
</comment>
<feature type="binding site" evidence="14">
    <location>
        <position position="111"/>
    </location>
    <ligand>
        <name>Zn(2+)</name>
        <dbReference type="ChEBI" id="CHEBI:29105"/>
        <note>catalytic</note>
    </ligand>
</feature>
<dbReference type="NCBIfam" id="TIGR01354">
    <property type="entry name" value="cyt_deam_tetra"/>
    <property type="match status" value="1"/>
</dbReference>
<comment type="catalytic activity">
    <reaction evidence="10 15">
        <text>2'-deoxycytidine + H2O + H(+) = 2'-deoxyuridine + NH4(+)</text>
        <dbReference type="Rhea" id="RHEA:13433"/>
        <dbReference type="ChEBI" id="CHEBI:15377"/>
        <dbReference type="ChEBI" id="CHEBI:15378"/>
        <dbReference type="ChEBI" id="CHEBI:15698"/>
        <dbReference type="ChEBI" id="CHEBI:16450"/>
        <dbReference type="ChEBI" id="CHEBI:28938"/>
        <dbReference type="EC" id="3.5.4.5"/>
    </reaction>
</comment>
<evidence type="ECO:0000256" key="15">
    <source>
        <dbReference type="RuleBase" id="RU364006"/>
    </source>
</evidence>
<dbReference type="KEGG" id="ppn:Palpr_0986"/>
<evidence type="ECO:0000256" key="1">
    <source>
        <dbReference type="ARBA" id="ARBA00001947"/>
    </source>
</evidence>
<reference evidence="17 18" key="2">
    <citation type="journal article" date="2011" name="Stand. Genomic Sci.">
        <title>Complete genome sequence of Paludibacter propionicigenes type strain (WB4).</title>
        <authorList>
            <person name="Gronow S."/>
            <person name="Munk C."/>
            <person name="Lapidus A."/>
            <person name="Nolan M."/>
            <person name="Lucas S."/>
            <person name="Hammon N."/>
            <person name="Deshpande S."/>
            <person name="Cheng J.F."/>
            <person name="Tapia R."/>
            <person name="Han C."/>
            <person name="Goodwin L."/>
            <person name="Pitluck S."/>
            <person name="Liolios K."/>
            <person name="Ivanova N."/>
            <person name="Mavromatis K."/>
            <person name="Mikhailova N."/>
            <person name="Pati A."/>
            <person name="Chen A."/>
            <person name="Palaniappan K."/>
            <person name="Land M."/>
            <person name="Hauser L."/>
            <person name="Chang Y.J."/>
            <person name="Jeffries C.D."/>
            <person name="Brambilla E."/>
            <person name="Rohde M."/>
            <person name="Goker M."/>
            <person name="Detter J.C."/>
            <person name="Woyke T."/>
            <person name="Bristow J."/>
            <person name="Eisen J.A."/>
            <person name="Markowitz V."/>
            <person name="Hugenholtz P."/>
            <person name="Kyrpides N.C."/>
            <person name="Klenk H.P."/>
        </authorList>
    </citation>
    <scope>NUCLEOTIDE SEQUENCE [LARGE SCALE GENOMIC DNA]</scope>
    <source>
        <strain evidence="18">DSM 17365 / JCM 13257 / WB4</strain>
    </source>
</reference>
<dbReference type="CDD" id="cd01283">
    <property type="entry name" value="cytidine_deaminase"/>
    <property type="match status" value="1"/>
</dbReference>
<keyword evidence="7 15" id="KW-0378">Hydrolase</keyword>
<evidence type="ECO:0000259" key="16">
    <source>
        <dbReference type="PROSITE" id="PS51747"/>
    </source>
</evidence>